<evidence type="ECO:0000313" key="1">
    <source>
        <dbReference type="EMBL" id="CAD7577317.1"/>
    </source>
</evidence>
<protein>
    <submittedName>
        <fullName evidence="1">(California timema) hypothetical protein</fullName>
    </submittedName>
</protein>
<dbReference type="AlphaFoldDB" id="A0A7R9JE62"/>
<proteinExistence type="predicted"/>
<reference evidence="1" key="1">
    <citation type="submission" date="2020-11" db="EMBL/GenBank/DDBJ databases">
        <authorList>
            <person name="Tran Van P."/>
        </authorList>
    </citation>
    <scope>NUCLEOTIDE SEQUENCE</scope>
</reference>
<dbReference type="EMBL" id="OE185417">
    <property type="protein sequence ID" value="CAD7577317.1"/>
    <property type="molecule type" value="Genomic_DNA"/>
</dbReference>
<gene>
    <name evidence="1" type="ORF">TCMB3V08_LOCUS9869</name>
</gene>
<sequence>MSQSIHAVAVNLPPRFVIPAAGSYSPQCSSSVYSSPVASLVLTDSSQLTSDSQHLEFNTERFIDEVKERPRRIWNSELRISSRLGITARPTVSTTVREQCSEIQLGGRMASRVTLEIYLIAEDGDIEVRTSDAAELGPLFPIPYRSNPATHKGRPFIAGEPQTERECDVTLYVLPAWLNCEPAVLTIEGRSVTVFPLTSARAGREFNPAPDCF</sequence>
<accession>A0A7R9JE62</accession>
<organism evidence="1">
    <name type="scientific">Timema californicum</name>
    <name type="common">California timema</name>
    <name type="synonym">Walking stick</name>
    <dbReference type="NCBI Taxonomy" id="61474"/>
    <lineage>
        <taxon>Eukaryota</taxon>
        <taxon>Metazoa</taxon>
        <taxon>Ecdysozoa</taxon>
        <taxon>Arthropoda</taxon>
        <taxon>Hexapoda</taxon>
        <taxon>Insecta</taxon>
        <taxon>Pterygota</taxon>
        <taxon>Neoptera</taxon>
        <taxon>Polyneoptera</taxon>
        <taxon>Phasmatodea</taxon>
        <taxon>Timematodea</taxon>
        <taxon>Timematoidea</taxon>
        <taxon>Timematidae</taxon>
        <taxon>Timema</taxon>
    </lineage>
</organism>
<name>A0A7R9JE62_TIMCA</name>